<dbReference type="EMBL" id="CP029600">
    <property type="protein sequence ID" value="AWO02101.1"/>
    <property type="molecule type" value="Genomic_DNA"/>
</dbReference>
<keyword evidence="3" id="KW-1185">Reference proteome</keyword>
<organism evidence="2 3">
    <name type="scientific">Chitinophaga alhagiae</name>
    <dbReference type="NCBI Taxonomy" id="2203219"/>
    <lineage>
        <taxon>Bacteria</taxon>
        <taxon>Pseudomonadati</taxon>
        <taxon>Bacteroidota</taxon>
        <taxon>Chitinophagia</taxon>
        <taxon>Chitinophagales</taxon>
        <taxon>Chitinophagaceae</taxon>
        <taxon>Chitinophaga</taxon>
    </lineage>
</organism>
<evidence type="ECO:0000313" key="2">
    <source>
        <dbReference type="EMBL" id="AWO02101.1"/>
    </source>
</evidence>
<name>A0ABM6WDK6_9BACT</name>
<accession>A0ABM6WDK6</accession>
<dbReference type="Proteomes" id="UP000246099">
    <property type="component" value="Chromosome"/>
</dbReference>
<feature type="chain" id="PRO_5046687786" description="Beta-lactamase-inhibitor-like PepSY-like domain-containing protein" evidence="1">
    <location>
        <begin position="20"/>
        <end position="144"/>
    </location>
</feature>
<keyword evidence="1" id="KW-0732">Signal</keyword>
<dbReference type="Gene3D" id="3.10.450.360">
    <property type="match status" value="1"/>
</dbReference>
<gene>
    <name evidence="2" type="ORF">DLD77_10540</name>
</gene>
<evidence type="ECO:0000256" key="1">
    <source>
        <dbReference type="SAM" id="SignalP"/>
    </source>
</evidence>
<dbReference type="RefSeq" id="WP_119078306.1">
    <property type="nucleotide sequence ID" value="NZ_CP029600.1"/>
</dbReference>
<dbReference type="SUPFAM" id="SSF160574">
    <property type="entry name" value="BT0923-like"/>
    <property type="match status" value="1"/>
</dbReference>
<protein>
    <recommendedName>
        <fullName evidence="4">Beta-lactamase-inhibitor-like PepSY-like domain-containing protein</fullName>
    </recommendedName>
</protein>
<evidence type="ECO:0008006" key="4">
    <source>
        <dbReference type="Google" id="ProtNLM"/>
    </source>
</evidence>
<feature type="signal peptide" evidence="1">
    <location>
        <begin position="1"/>
        <end position="19"/>
    </location>
</feature>
<evidence type="ECO:0000313" key="3">
    <source>
        <dbReference type="Proteomes" id="UP000246099"/>
    </source>
</evidence>
<sequence>MKKIIALLAIVFAAHAGFAKDNTNSKVLDAFRQEFGNIEKVEWYKTDHSFVAKFSLNASRVTAHFDEEGNLLATSRNISDTQLPTRVITRLIKKYPGQIIHNIVEYVCEDSTRYVITLENNNAWTVLRAENTGSLSVLDKLIKQ</sequence>
<reference evidence="2 3" key="1">
    <citation type="submission" date="2018-05" db="EMBL/GenBank/DDBJ databases">
        <title>Chitinophaga sp. nov., isolated from rhizosphere soil of Alhagi.</title>
        <authorList>
            <person name="Liu Y."/>
        </authorList>
    </citation>
    <scope>NUCLEOTIDE SEQUENCE [LARGE SCALE GENOMIC DNA]</scope>
    <source>
        <strain evidence="2 3">T22</strain>
    </source>
</reference>
<proteinExistence type="predicted"/>